<dbReference type="Pfam" id="PF07728">
    <property type="entry name" value="AAA_5"/>
    <property type="match status" value="1"/>
</dbReference>
<gene>
    <name evidence="2" type="ORF">SAMN02910429_01254</name>
</gene>
<dbReference type="GO" id="GO:0016887">
    <property type="term" value="F:ATP hydrolysis activity"/>
    <property type="evidence" value="ECO:0007669"/>
    <property type="project" value="InterPro"/>
</dbReference>
<sequence length="456" mass="52123">MLVYLKNVTNNDTKKQIETTAEAYQNFFGGDPNEASGIKVKIKEAYSGQVADVIVSKAAGNANSYRFSSERGTLTLSKLVLYSDKSFAAGNIIKMTKMREYFLLEIVEPQDSEFETLAAMMKNKQATIVCVDDNDEQYSEDDEDLNKDLRGKNILFYGVPGSGKSHAVDKICNDNSVMERIVFHPEYTYSDFVGQILPQIAEDGKTIEYKFVEGPFTRIIKKAKKEKNKMFYLIIEEINRGNAPAIFGDIFQLLDRNDLGESKYGIKNIDIAKSVYGEDKALEDVVIPNNVTILATMNTSDQNVFTLDTAFQRRWEMRQIPNIFSPDHEFANTTILDTTITWKEFNETVNNRIVSNNPMASTEDKRLGTYFIKEEDLKTGNNFPEKVIKYLWDDAVKFSRDIIFNEKDYSTLELVIDKFEKSARNERLKVFAEGLFNIREDTDYTTEIDEPIKGDL</sequence>
<dbReference type="RefSeq" id="WP_074730607.1">
    <property type="nucleotide sequence ID" value="NZ_FOGW01000012.1"/>
</dbReference>
<reference evidence="3" key="1">
    <citation type="submission" date="2016-10" db="EMBL/GenBank/DDBJ databases">
        <authorList>
            <person name="Varghese N."/>
            <person name="Submissions S."/>
        </authorList>
    </citation>
    <scope>NUCLEOTIDE SEQUENCE [LARGE SCALE GENOMIC DNA]</scope>
    <source>
        <strain evidence="3">S1b</strain>
    </source>
</reference>
<dbReference type="InterPro" id="IPR003593">
    <property type="entry name" value="AAA+_ATPase"/>
</dbReference>
<protein>
    <submittedName>
        <fullName evidence="2">AAA domain (Dynein-related subfamily)</fullName>
    </submittedName>
</protein>
<dbReference type="InterPro" id="IPR027417">
    <property type="entry name" value="P-loop_NTPase"/>
</dbReference>
<dbReference type="InterPro" id="IPR052934">
    <property type="entry name" value="Methyl-DNA_Rec/Restrict_Enz"/>
</dbReference>
<name>A0A1H9SKT0_9FIRM</name>
<dbReference type="Proteomes" id="UP000182471">
    <property type="component" value="Unassembled WGS sequence"/>
</dbReference>
<feature type="domain" description="AAA+ ATPase" evidence="1">
    <location>
        <begin position="150"/>
        <end position="321"/>
    </location>
</feature>
<dbReference type="AlphaFoldDB" id="A0A1H9SKT0"/>
<proteinExistence type="predicted"/>
<dbReference type="Gene3D" id="3.40.50.300">
    <property type="entry name" value="P-loop containing nucleotide triphosphate hydrolases"/>
    <property type="match status" value="1"/>
</dbReference>
<dbReference type="InterPro" id="IPR011704">
    <property type="entry name" value="ATPase_dyneun-rel_AAA"/>
</dbReference>
<dbReference type="SUPFAM" id="SSF52540">
    <property type="entry name" value="P-loop containing nucleoside triphosphate hydrolases"/>
    <property type="match status" value="1"/>
</dbReference>
<keyword evidence="3" id="KW-1185">Reference proteome</keyword>
<dbReference type="PANTHER" id="PTHR37291">
    <property type="entry name" value="5-METHYLCYTOSINE-SPECIFIC RESTRICTION ENZYME B"/>
    <property type="match status" value="1"/>
</dbReference>
<dbReference type="PANTHER" id="PTHR37291:SF1">
    <property type="entry name" value="TYPE IV METHYL-DIRECTED RESTRICTION ENZYME ECOKMCRB SUBUNIT"/>
    <property type="match status" value="1"/>
</dbReference>
<dbReference type="SMART" id="SM00382">
    <property type="entry name" value="AAA"/>
    <property type="match status" value="1"/>
</dbReference>
<dbReference type="EMBL" id="FOGW01000012">
    <property type="protein sequence ID" value="SER85592.1"/>
    <property type="molecule type" value="Genomic_DNA"/>
</dbReference>
<organism evidence="2 3">
    <name type="scientific">Lachnobacterium bovis</name>
    <dbReference type="NCBI Taxonomy" id="140626"/>
    <lineage>
        <taxon>Bacteria</taxon>
        <taxon>Bacillati</taxon>
        <taxon>Bacillota</taxon>
        <taxon>Clostridia</taxon>
        <taxon>Lachnospirales</taxon>
        <taxon>Lachnospiraceae</taxon>
        <taxon>Lachnobacterium</taxon>
    </lineage>
</organism>
<accession>A0A1H9SKT0</accession>
<evidence type="ECO:0000259" key="1">
    <source>
        <dbReference type="SMART" id="SM00382"/>
    </source>
</evidence>
<dbReference type="GO" id="GO:0005524">
    <property type="term" value="F:ATP binding"/>
    <property type="evidence" value="ECO:0007669"/>
    <property type="project" value="InterPro"/>
</dbReference>
<evidence type="ECO:0000313" key="3">
    <source>
        <dbReference type="Proteomes" id="UP000182471"/>
    </source>
</evidence>
<evidence type="ECO:0000313" key="2">
    <source>
        <dbReference type="EMBL" id="SER85592.1"/>
    </source>
</evidence>